<dbReference type="EC" id="7.6.2.11" evidence="7"/>
<keyword evidence="1 7" id="KW-0813">Transport</keyword>
<dbReference type="SUPFAM" id="SSF50331">
    <property type="entry name" value="MOP-like"/>
    <property type="match status" value="1"/>
</dbReference>
<organism evidence="9 10">
    <name type="scientific">Roseicella frigidaeris</name>
    <dbReference type="NCBI Taxonomy" id="2230885"/>
    <lineage>
        <taxon>Bacteria</taxon>
        <taxon>Pseudomonadati</taxon>
        <taxon>Pseudomonadota</taxon>
        <taxon>Alphaproteobacteria</taxon>
        <taxon>Acetobacterales</taxon>
        <taxon>Roseomonadaceae</taxon>
        <taxon>Roseicella</taxon>
    </lineage>
</organism>
<evidence type="ECO:0000256" key="5">
    <source>
        <dbReference type="ARBA" id="ARBA00022967"/>
    </source>
</evidence>
<dbReference type="Gene3D" id="3.40.50.300">
    <property type="entry name" value="P-loop containing nucleotide triphosphate hydrolases"/>
    <property type="match status" value="1"/>
</dbReference>
<dbReference type="Pfam" id="PF00005">
    <property type="entry name" value="ABC_tran"/>
    <property type="match status" value="1"/>
</dbReference>
<evidence type="ECO:0000256" key="4">
    <source>
        <dbReference type="ARBA" id="ARBA00022840"/>
    </source>
</evidence>
<dbReference type="InterPro" id="IPR027417">
    <property type="entry name" value="P-loop_NTPase"/>
</dbReference>
<dbReference type="PROSITE" id="PS00211">
    <property type="entry name" value="ABC_TRANSPORTER_1"/>
    <property type="match status" value="1"/>
</dbReference>
<comment type="caution">
    <text evidence="9">The sequence shown here is derived from an EMBL/GenBank/DDBJ whole genome shotgun (WGS) entry which is preliminary data.</text>
</comment>
<comment type="subunit">
    <text evidence="7">The complex is composed of two ATP-binding proteins (PotA), two transmembrane proteins (PotB and PotC) and a solute-binding protein (PotD).</text>
</comment>
<evidence type="ECO:0000256" key="3">
    <source>
        <dbReference type="ARBA" id="ARBA00022741"/>
    </source>
</evidence>
<comment type="function">
    <text evidence="7">Part of the ABC transporter complex PotABCD involved in spermidine/putrescine import. Responsible for energy coupling to the transport system.</text>
</comment>
<dbReference type="GO" id="GO:0015417">
    <property type="term" value="F:ABC-type polyamine transporter activity"/>
    <property type="evidence" value="ECO:0007669"/>
    <property type="project" value="UniProtKB-EC"/>
</dbReference>
<keyword evidence="5 7" id="KW-1278">Translocase</keyword>
<proteinExistence type="inferred from homology"/>
<dbReference type="InterPro" id="IPR003593">
    <property type="entry name" value="AAA+_ATPase"/>
</dbReference>
<dbReference type="GO" id="GO:0015847">
    <property type="term" value="P:putrescine transport"/>
    <property type="evidence" value="ECO:0007669"/>
    <property type="project" value="UniProtKB-ARBA"/>
</dbReference>
<dbReference type="AlphaFoldDB" id="A0A327M6P5"/>
<dbReference type="InterPro" id="IPR003439">
    <property type="entry name" value="ABC_transporter-like_ATP-bd"/>
</dbReference>
<keyword evidence="3 7" id="KW-0547">Nucleotide-binding</keyword>
<dbReference type="OrthoDB" id="9802264at2"/>
<dbReference type="EMBL" id="QLIX01000006">
    <property type="protein sequence ID" value="RAI58971.1"/>
    <property type="molecule type" value="Genomic_DNA"/>
</dbReference>
<evidence type="ECO:0000256" key="7">
    <source>
        <dbReference type="RuleBase" id="RU364083"/>
    </source>
</evidence>
<dbReference type="InterPro" id="IPR005893">
    <property type="entry name" value="PotA-like"/>
</dbReference>
<dbReference type="GO" id="GO:0016887">
    <property type="term" value="F:ATP hydrolysis activity"/>
    <property type="evidence" value="ECO:0007669"/>
    <property type="project" value="InterPro"/>
</dbReference>
<dbReference type="InterPro" id="IPR017871">
    <property type="entry name" value="ABC_transporter-like_CS"/>
</dbReference>
<keyword evidence="2 7" id="KW-1003">Cell membrane</keyword>
<comment type="similarity">
    <text evidence="7">Belongs to the ABC transporter superfamily. Spermidine/putrescine importer (TC 3.A.1.11.1) family.</text>
</comment>
<evidence type="ECO:0000256" key="6">
    <source>
        <dbReference type="ARBA" id="ARBA00023136"/>
    </source>
</evidence>
<comment type="catalytic activity">
    <reaction evidence="7">
        <text>ATP + H2O + polyamine-[polyamine-binding protein]Side 1 = ADP + phosphate + polyamineSide 2 + [polyamine-binding protein]Side 1.</text>
        <dbReference type="EC" id="7.6.2.11"/>
    </reaction>
</comment>
<dbReference type="Pfam" id="PF08402">
    <property type="entry name" value="TOBE_2"/>
    <property type="match status" value="1"/>
</dbReference>
<evidence type="ECO:0000313" key="10">
    <source>
        <dbReference type="Proteomes" id="UP000249065"/>
    </source>
</evidence>
<dbReference type="NCBIfam" id="TIGR01187">
    <property type="entry name" value="potA"/>
    <property type="match status" value="1"/>
</dbReference>
<keyword evidence="6 7" id="KW-0472">Membrane</keyword>
<evidence type="ECO:0000256" key="2">
    <source>
        <dbReference type="ARBA" id="ARBA00022475"/>
    </source>
</evidence>
<dbReference type="FunFam" id="3.40.50.300:FF:000133">
    <property type="entry name" value="Spermidine/putrescine import ATP-binding protein PotA"/>
    <property type="match status" value="1"/>
</dbReference>
<gene>
    <name evidence="7" type="primary">potA</name>
    <name evidence="9" type="ORF">DOO78_10520</name>
</gene>
<dbReference type="SUPFAM" id="SSF52540">
    <property type="entry name" value="P-loop containing nucleoside triphosphate hydrolases"/>
    <property type="match status" value="1"/>
</dbReference>
<accession>A0A327M6P5</accession>
<evidence type="ECO:0000256" key="1">
    <source>
        <dbReference type="ARBA" id="ARBA00022448"/>
    </source>
</evidence>
<dbReference type="InterPro" id="IPR050093">
    <property type="entry name" value="ABC_SmlMolc_Importer"/>
</dbReference>
<protein>
    <recommendedName>
        <fullName evidence="7">Spermidine/putrescine import ATP-binding protein PotA</fullName>
        <ecNumber evidence="7">7.6.2.11</ecNumber>
    </recommendedName>
</protein>
<dbReference type="PROSITE" id="PS50893">
    <property type="entry name" value="ABC_TRANSPORTER_2"/>
    <property type="match status" value="1"/>
</dbReference>
<dbReference type="InterPro" id="IPR008995">
    <property type="entry name" value="Mo/tungstate-bd_C_term_dom"/>
</dbReference>
<keyword evidence="10" id="KW-1185">Reference proteome</keyword>
<evidence type="ECO:0000313" key="9">
    <source>
        <dbReference type="EMBL" id="RAI58971.1"/>
    </source>
</evidence>
<dbReference type="Gene3D" id="2.40.50.100">
    <property type="match status" value="1"/>
</dbReference>
<reference evidence="10" key="1">
    <citation type="submission" date="2018-06" db="EMBL/GenBank/DDBJ databases">
        <authorList>
            <person name="Khan S.A."/>
        </authorList>
    </citation>
    <scope>NUCLEOTIDE SEQUENCE [LARGE SCALE GENOMIC DNA]</scope>
    <source>
        <strain evidence="10">DB-1506</strain>
    </source>
</reference>
<dbReference type="PANTHER" id="PTHR42781:SF4">
    <property type="entry name" value="SPERMIDINE_PUTRESCINE IMPORT ATP-BINDING PROTEIN POTA"/>
    <property type="match status" value="1"/>
</dbReference>
<dbReference type="PANTHER" id="PTHR42781">
    <property type="entry name" value="SPERMIDINE/PUTRESCINE IMPORT ATP-BINDING PROTEIN POTA"/>
    <property type="match status" value="1"/>
</dbReference>
<dbReference type="SMART" id="SM00382">
    <property type="entry name" value="AAA"/>
    <property type="match status" value="1"/>
</dbReference>
<dbReference type="GO" id="GO:0043190">
    <property type="term" value="C:ATP-binding cassette (ABC) transporter complex"/>
    <property type="evidence" value="ECO:0007669"/>
    <property type="project" value="InterPro"/>
</dbReference>
<sequence length="378" mass="40080">MSAAAAAPALAGRPGRGVGHALELRGLSKRYGSFTAVDAVSLGIERGQFLTLLGPSGSGKTTILMAIAGFVAPSEGAVLLDGRDITALPPERRDFGMVFQGYALFPHMTVAENVAFPLRVRRLSRAEREAKVRAALDLVQLDRFAERRPAQLSGGQQQRVALARALVFDPDLLLLDEPLSALDKKLRAELQDELKALHRRVGRTFVNVTHDQEEALSLSDQVAILNHGRLVQMGAPEALYERPRTRFVADFLGTSNFLRGQVEAAGGGEMQLRAGETRLRQAGGDLPPGATALLSLRPEKIALLGAGEAAANQVTGSIAAWAYLGAGFSLTVRTSDLGALRVALPAWRAPIAPSEGLPVRLGWAADAAVPVLEDGDAA</sequence>
<keyword evidence="4 7" id="KW-0067">ATP-binding</keyword>
<feature type="domain" description="ABC transporter" evidence="8">
    <location>
        <begin position="22"/>
        <end position="252"/>
    </location>
</feature>
<dbReference type="Proteomes" id="UP000249065">
    <property type="component" value="Unassembled WGS sequence"/>
</dbReference>
<dbReference type="GO" id="GO:0005524">
    <property type="term" value="F:ATP binding"/>
    <property type="evidence" value="ECO:0007669"/>
    <property type="project" value="UniProtKB-KW"/>
</dbReference>
<dbReference type="RefSeq" id="WP_111469723.1">
    <property type="nucleotide sequence ID" value="NZ_QLIX01000006.1"/>
</dbReference>
<evidence type="ECO:0000259" key="8">
    <source>
        <dbReference type="PROSITE" id="PS50893"/>
    </source>
</evidence>
<name>A0A327M6P5_9PROT</name>
<dbReference type="InterPro" id="IPR013611">
    <property type="entry name" value="Transp-assoc_OB_typ2"/>
</dbReference>